<dbReference type="InterPro" id="IPR028978">
    <property type="entry name" value="Chorismate_lyase_/UTRA_dom_sf"/>
</dbReference>
<protein>
    <submittedName>
        <fullName evidence="5">GntR family transcriptional regulator</fullName>
    </submittedName>
</protein>
<dbReference type="PRINTS" id="PR00035">
    <property type="entry name" value="HTHGNTR"/>
</dbReference>
<feature type="domain" description="HTH gntR-type" evidence="4">
    <location>
        <begin position="8"/>
        <end position="76"/>
    </location>
</feature>
<dbReference type="GO" id="GO:0045892">
    <property type="term" value="P:negative regulation of DNA-templated transcription"/>
    <property type="evidence" value="ECO:0007669"/>
    <property type="project" value="TreeGrafter"/>
</dbReference>
<accession>A0A2X4W2T5</accession>
<dbReference type="GO" id="GO:0003700">
    <property type="term" value="F:DNA-binding transcription factor activity"/>
    <property type="evidence" value="ECO:0007669"/>
    <property type="project" value="InterPro"/>
</dbReference>
<dbReference type="Pfam" id="PF07702">
    <property type="entry name" value="UTRA"/>
    <property type="match status" value="1"/>
</dbReference>
<dbReference type="RefSeq" id="WP_066138671.1">
    <property type="nucleotide sequence ID" value="NZ_CBCSGM010000001.1"/>
</dbReference>
<gene>
    <name evidence="5" type="primary">yvoA_4</name>
    <name evidence="5" type="ORF">NCTC4824_02285</name>
</gene>
<evidence type="ECO:0000256" key="3">
    <source>
        <dbReference type="ARBA" id="ARBA00023163"/>
    </source>
</evidence>
<dbReference type="PANTHER" id="PTHR44846">
    <property type="entry name" value="MANNOSYL-D-GLYCERATE TRANSPORT/METABOLISM SYSTEM REPRESSOR MNGR-RELATED"/>
    <property type="match status" value="1"/>
</dbReference>
<dbReference type="SUPFAM" id="SSF46785">
    <property type="entry name" value="Winged helix' DNA-binding domain"/>
    <property type="match status" value="1"/>
</dbReference>
<dbReference type="FunFam" id="1.10.10.10:FF:000079">
    <property type="entry name" value="GntR family transcriptional regulator"/>
    <property type="match status" value="1"/>
</dbReference>
<keyword evidence="2" id="KW-0238">DNA-binding</keyword>
<evidence type="ECO:0000313" key="5">
    <source>
        <dbReference type="EMBL" id="SQI58907.1"/>
    </source>
</evidence>
<evidence type="ECO:0000256" key="2">
    <source>
        <dbReference type="ARBA" id="ARBA00023125"/>
    </source>
</evidence>
<dbReference type="PANTHER" id="PTHR44846:SF17">
    <property type="entry name" value="GNTR-FAMILY TRANSCRIPTIONAL REGULATOR"/>
    <property type="match status" value="1"/>
</dbReference>
<reference evidence="5 6" key="1">
    <citation type="submission" date="2018-06" db="EMBL/GenBank/DDBJ databases">
        <authorList>
            <consortium name="Pathogen Informatics"/>
            <person name="Doyle S."/>
        </authorList>
    </citation>
    <scope>NUCLEOTIDE SEQUENCE [LARGE SCALE GENOMIC DNA]</scope>
    <source>
        <strain evidence="5 6">NCTC4824</strain>
    </source>
</reference>
<dbReference type="CDD" id="cd07377">
    <property type="entry name" value="WHTH_GntR"/>
    <property type="match status" value="1"/>
</dbReference>
<dbReference type="SUPFAM" id="SSF64288">
    <property type="entry name" value="Chorismate lyase-like"/>
    <property type="match status" value="1"/>
</dbReference>
<dbReference type="InterPro" id="IPR036388">
    <property type="entry name" value="WH-like_DNA-bd_sf"/>
</dbReference>
<keyword evidence="1" id="KW-0805">Transcription regulation</keyword>
<dbReference type="SMART" id="SM00866">
    <property type="entry name" value="UTRA"/>
    <property type="match status" value="1"/>
</dbReference>
<dbReference type="EMBL" id="LS483476">
    <property type="protein sequence ID" value="SQI58907.1"/>
    <property type="molecule type" value="Genomic_DNA"/>
</dbReference>
<dbReference type="SMART" id="SM00345">
    <property type="entry name" value="HTH_GNTR"/>
    <property type="match status" value="1"/>
</dbReference>
<sequence length="241" mass="28632">MLNNDTAYPLYAQIADQLRLNIQTEKWKESQRIPTEMELCEYYHVSRITVRKAIDELVRENLLYRERAKGTFVKAMTLNKDEYATIVKGFTQELQEQGKNAMTVFAEVEHSHADQRLAKFLNIKVGEEILILKRVRGDGNDVFAYFKTYLAYKKEYSLKSRDYYGSFYDYLRSLGIVVNQEREYIEAVSATKELKKLLKVKESDPILKRVRFTSQKTEDFYEYTECFYVGSKYRFYLDFDN</sequence>
<dbReference type="Gene3D" id="1.10.10.10">
    <property type="entry name" value="Winged helix-like DNA-binding domain superfamily/Winged helix DNA-binding domain"/>
    <property type="match status" value="1"/>
</dbReference>
<organism evidence="5 6">
    <name type="scientific">Lederbergia lenta</name>
    <name type="common">Bacillus lentus</name>
    <dbReference type="NCBI Taxonomy" id="1467"/>
    <lineage>
        <taxon>Bacteria</taxon>
        <taxon>Bacillati</taxon>
        <taxon>Bacillota</taxon>
        <taxon>Bacilli</taxon>
        <taxon>Bacillales</taxon>
        <taxon>Bacillaceae</taxon>
        <taxon>Lederbergia</taxon>
    </lineage>
</organism>
<dbReference type="STRING" id="1348624.GCA_001591545_01337"/>
<name>A0A2X4W2T5_LEDLE</name>
<dbReference type="AlphaFoldDB" id="A0A2X4W2T5"/>
<keyword evidence="6" id="KW-1185">Reference proteome</keyword>
<dbReference type="InterPro" id="IPR000524">
    <property type="entry name" value="Tscrpt_reg_HTH_GntR"/>
</dbReference>
<dbReference type="Gene3D" id="3.40.1410.10">
    <property type="entry name" value="Chorismate lyase-like"/>
    <property type="match status" value="1"/>
</dbReference>
<dbReference type="Pfam" id="PF00392">
    <property type="entry name" value="GntR"/>
    <property type="match status" value="1"/>
</dbReference>
<dbReference type="InterPro" id="IPR011663">
    <property type="entry name" value="UTRA"/>
</dbReference>
<dbReference type="KEGG" id="blen:NCTC4824_02285"/>
<dbReference type="GO" id="GO:0003677">
    <property type="term" value="F:DNA binding"/>
    <property type="evidence" value="ECO:0007669"/>
    <property type="project" value="UniProtKB-KW"/>
</dbReference>
<dbReference type="InterPro" id="IPR036390">
    <property type="entry name" value="WH_DNA-bd_sf"/>
</dbReference>
<keyword evidence="3" id="KW-0804">Transcription</keyword>
<evidence type="ECO:0000259" key="4">
    <source>
        <dbReference type="PROSITE" id="PS50949"/>
    </source>
</evidence>
<dbReference type="PROSITE" id="PS50949">
    <property type="entry name" value="HTH_GNTR"/>
    <property type="match status" value="1"/>
</dbReference>
<evidence type="ECO:0000313" key="6">
    <source>
        <dbReference type="Proteomes" id="UP000249134"/>
    </source>
</evidence>
<evidence type="ECO:0000256" key="1">
    <source>
        <dbReference type="ARBA" id="ARBA00023015"/>
    </source>
</evidence>
<proteinExistence type="predicted"/>
<dbReference type="InterPro" id="IPR050679">
    <property type="entry name" value="Bact_HTH_transcr_reg"/>
</dbReference>
<dbReference type="Proteomes" id="UP000249134">
    <property type="component" value="Chromosome 1"/>
</dbReference>